<dbReference type="KEGG" id="afr:AFE_1137"/>
<feature type="binding site" evidence="12">
    <location>
        <begin position="23"/>
        <end position="30"/>
    </location>
    <ligand>
        <name>ATP</name>
        <dbReference type="ChEBI" id="CHEBI:30616"/>
    </ligand>
</feature>
<keyword evidence="4 12" id="KW-0347">Helicase</keyword>
<reference evidence="15 16" key="1">
    <citation type="journal article" date="2008" name="BMC Genomics">
        <title>Acidithiobacillus ferrooxidans metabolism: from genome sequence to industrial applications.</title>
        <authorList>
            <person name="Valdes J."/>
            <person name="Pedroso I."/>
            <person name="Quatrini R."/>
            <person name="Dodson R.J."/>
            <person name="Tettelin H."/>
            <person name="Blake R.II."/>
            <person name="Eisen J.A."/>
            <person name="Holmes D.S."/>
        </authorList>
    </citation>
    <scope>NUCLEOTIDE SEQUENCE [LARGE SCALE GENOMIC DNA]</scope>
    <source>
        <strain evidence="16">ATCC 23270 / DSM 14882 / CIP 104768 / NCIMB 8455</strain>
    </source>
</reference>
<feature type="domain" description="UvrD-like helicase ATP-binding" evidence="13">
    <location>
        <begin position="2"/>
        <end position="335"/>
    </location>
</feature>
<evidence type="ECO:0000256" key="1">
    <source>
        <dbReference type="ARBA" id="ARBA00009922"/>
    </source>
</evidence>
<dbReference type="PaxDb" id="243159-AFE_1137"/>
<accession>B7J885</accession>
<dbReference type="PROSITE" id="PS51198">
    <property type="entry name" value="UVRD_HELICASE_ATP_BIND"/>
    <property type="match status" value="1"/>
</dbReference>
<dbReference type="InterPro" id="IPR000212">
    <property type="entry name" value="DNA_helicase_UvrD/REP"/>
</dbReference>
<feature type="domain" description="UvrD-like helicase C-terminal" evidence="14">
    <location>
        <begin position="336"/>
        <end position="619"/>
    </location>
</feature>
<evidence type="ECO:0000256" key="11">
    <source>
        <dbReference type="ARBA" id="ARBA00048988"/>
    </source>
</evidence>
<dbReference type="PROSITE" id="PS51217">
    <property type="entry name" value="UVRD_HELICASE_CTER"/>
    <property type="match status" value="1"/>
</dbReference>
<evidence type="ECO:0000256" key="12">
    <source>
        <dbReference type="PROSITE-ProRule" id="PRU00560"/>
    </source>
</evidence>
<dbReference type="Gene3D" id="1.10.10.160">
    <property type="match status" value="1"/>
</dbReference>
<dbReference type="InterPro" id="IPR014016">
    <property type="entry name" value="UvrD-like_ATP-bd"/>
</dbReference>
<dbReference type="InterPro" id="IPR014017">
    <property type="entry name" value="DNA_helicase_UvrD-like_C"/>
</dbReference>
<keyword evidence="5 12" id="KW-0067">ATP-binding</keyword>
<dbReference type="PANTHER" id="PTHR11070">
    <property type="entry name" value="UVRD / RECB / PCRA DNA HELICASE FAMILY MEMBER"/>
    <property type="match status" value="1"/>
</dbReference>
<evidence type="ECO:0000256" key="9">
    <source>
        <dbReference type="ARBA" id="ARBA00034808"/>
    </source>
</evidence>
<dbReference type="Gene3D" id="3.40.50.300">
    <property type="entry name" value="P-loop containing nucleotide triphosphate hydrolases"/>
    <property type="match status" value="2"/>
</dbReference>
<dbReference type="AlphaFoldDB" id="B7J885"/>
<dbReference type="GO" id="GO:0005524">
    <property type="term" value="F:ATP binding"/>
    <property type="evidence" value="ECO:0007669"/>
    <property type="project" value="UniProtKB-UniRule"/>
</dbReference>
<gene>
    <name evidence="15" type="ordered locus">AFE_1137</name>
</gene>
<name>B7J885_ACIF2</name>
<organism evidence="15 16">
    <name type="scientific">Acidithiobacillus ferrooxidans (strain ATCC 23270 / DSM 14882 / CIP 104768 / NCIMB 8455)</name>
    <name type="common">Ferrobacillus ferrooxidans (strain ATCC 23270)</name>
    <dbReference type="NCBI Taxonomy" id="243159"/>
    <lineage>
        <taxon>Bacteria</taxon>
        <taxon>Pseudomonadati</taxon>
        <taxon>Pseudomonadota</taxon>
        <taxon>Acidithiobacillia</taxon>
        <taxon>Acidithiobacillales</taxon>
        <taxon>Acidithiobacillaceae</taxon>
        <taxon>Acidithiobacillus</taxon>
    </lineage>
</organism>
<evidence type="ECO:0000313" key="16">
    <source>
        <dbReference type="Proteomes" id="UP000001362"/>
    </source>
</evidence>
<evidence type="ECO:0000256" key="2">
    <source>
        <dbReference type="ARBA" id="ARBA00022741"/>
    </source>
</evidence>
<dbReference type="RefSeq" id="WP_012606846.1">
    <property type="nucleotide sequence ID" value="NC_011761.1"/>
</dbReference>
<sequence length="745" mass="84428">MIILDENQHRVASHKEGPALVLAGAGAGKTASIIGRTLELVESGVPSSRILLLTFSRKAAREMRERAMMAFGEGGATIQASTFHAFCGRIFRQYESVIRPPLIKPQAQGNIAHTGTDNTAPSQKIQEHQGDRVTQLDEGGQSHIAMEAIRRQYKDPKEAELALKEMDWRKWLSAYDRLRSEGYTAQAQGAAQMTTDFINAWWRVEFTEAQKDPMAGDLYQFAVWYETEKRLAHVIDFGDLINLPFDFLRANPPAMAKLAHRYDQIIIDEAQDMDAAQYQGIQRLARAMPTPNLMLVGDDDQSIYGFRGSSPSVLQYFADIFRPEIYRLERNYRSTREIVQRASQHVAHNRHRIPKEPFSERETEESIFAYRHETDMDVLYWITRRLLQAHADGAPWSSFAVLYRSRRFGPQISALLVRYRIPFVIYGGLSFFEYLEVKFAGAYARLATNPRDSAALRDLAPLLPGVGDRYMDLLHAALMENPTFGFVQAAEACASNRFRTAHQSILKVQKTLRHLLQSNPETWGKTCWEYENSGIRVYLEKADAKEYADDKSALIASLKRRQDNLGFFDQMITDVIHEADAEEAKHPVLLIAGMFVTDAQKKDEDGDRVVLATVHACKGLEFDEVHIPGFVQPLMPWPIDDDRDITTLPPDDQQRIYAQREEERRISYVALTRAKHRLFLHVPGRFVTAANLMLNGAIRAPYLNELGLTAVPAPFQAARMDTAVQATANVIPFRPKPVEEDCRGG</sequence>
<dbReference type="EMBL" id="CP001219">
    <property type="protein sequence ID" value="ACK79195.1"/>
    <property type="molecule type" value="Genomic_DNA"/>
</dbReference>
<evidence type="ECO:0000256" key="4">
    <source>
        <dbReference type="ARBA" id="ARBA00022806"/>
    </source>
</evidence>
<evidence type="ECO:0000259" key="13">
    <source>
        <dbReference type="PROSITE" id="PS51198"/>
    </source>
</evidence>
<dbReference type="GO" id="GO:0016887">
    <property type="term" value="F:ATP hydrolysis activity"/>
    <property type="evidence" value="ECO:0007669"/>
    <property type="project" value="RHEA"/>
</dbReference>
<dbReference type="GO" id="GO:0043138">
    <property type="term" value="F:3'-5' DNA helicase activity"/>
    <property type="evidence" value="ECO:0007669"/>
    <property type="project" value="UniProtKB-EC"/>
</dbReference>
<dbReference type="STRING" id="243159.AFE_1137"/>
<evidence type="ECO:0000256" key="5">
    <source>
        <dbReference type="ARBA" id="ARBA00022840"/>
    </source>
</evidence>
<dbReference type="GO" id="GO:0003677">
    <property type="term" value="F:DNA binding"/>
    <property type="evidence" value="ECO:0007669"/>
    <property type="project" value="UniProtKB-KW"/>
</dbReference>
<evidence type="ECO:0000256" key="8">
    <source>
        <dbReference type="ARBA" id="ARBA00034617"/>
    </source>
</evidence>
<dbReference type="EC" id="5.6.2.4" evidence="9"/>
<dbReference type="InterPro" id="IPR013986">
    <property type="entry name" value="DExx_box_DNA_helicase_dom_sf"/>
</dbReference>
<protein>
    <recommendedName>
        <fullName evidence="9">DNA 3'-5' helicase</fullName>
        <ecNumber evidence="9">5.6.2.4</ecNumber>
    </recommendedName>
    <alternativeName>
        <fullName evidence="10">DNA 3'-5' helicase II</fullName>
    </alternativeName>
</protein>
<dbReference type="Gene3D" id="1.10.486.10">
    <property type="entry name" value="PCRA, domain 4"/>
    <property type="match status" value="1"/>
</dbReference>
<comment type="catalytic activity">
    <reaction evidence="11">
        <text>ATP + H2O = ADP + phosphate + H(+)</text>
        <dbReference type="Rhea" id="RHEA:13065"/>
        <dbReference type="ChEBI" id="CHEBI:15377"/>
        <dbReference type="ChEBI" id="CHEBI:15378"/>
        <dbReference type="ChEBI" id="CHEBI:30616"/>
        <dbReference type="ChEBI" id="CHEBI:43474"/>
        <dbReference type="ChEBI" id="CHEBI:456216"/>
        <dbReference type="EC" id="5.6.2.4"/>
    </reaction>
</comment>
<evidence type="ECO:0000256" key="7">
    <source>
        <dbReference type="ARBA" id="ARBA00023235"/>
    </source>
</evidence>
<evidence type="ECO:0000259" key="14">
    <source>
        <dbReference type="PROSITE" id="PS51217"/>
    </source>
</evidence>
<evidence type="ECO:0000256" key="6">
    <source>
        <dbReference type="ARBA" id="ARBA00023125"/>
    </source>
</evidence>
<dbReference type="eggNOG" id="COG0210">
    <property type="taxonomic scope" value="Bacteria"/>
</dbReference>
<dbReference type="SUPFAM" id="SSF52540">
    <property type="entry name" value="P-loop containing nucleoside triphosphate hydrolases"/>
    <property type="match status" value="1"/>
</dbReference>
<keyword evidence="6" id="KW-0238">DNA-binding</keyword>
<dbReference type="CDD" id="cd17932">
    <property type="entry name" value="DEXQc_UvrD"/>
    <property type="match status" value="1"/>
</dbReference>
<dbReference type="Proteomes" id="UP000001362">
    <property type="component" value="Chromosome"/>
</dbReference>
<dbReference type="PANTHER" id="PTHR11070:SF2">
    <property type="entry name" value="ATP-DEPENDENT DNA HELICASE SRS2"/>
    <property type="match status" value="1"/>
</dbReference>
<dbReference type="HOGENOM" id="CLU_004585_5_10_6"/>
<evidence type="ECO:0000256" key="10">
    <source>
        <dbReference type="ARBA" id="ARBA00034923"/>
    </source>
</evidence>
<comment type="catalytic activity">
    <reaction evidence="8">
        <text>Couples ATP hydrolysis with the unwinding of duplex DNA by translocating in the 3'-5' direction.</text>
        <dbReference type="EC" id="5.6.2.4"/>
    </reaction>
</comment>
<comment type="similarity">
    <text evidence="1">Belongs to the helicase family. UvrD subfamily.</text>
</comment>
<dbReference type="GeneID" id="65280426"/>
<dbReference type="Pfam" id="PF00580">
    <property type="entry name" value="UvrD-helicase"/>
    <property type="match status" value="1"/>
</dbReference>
<keyword evidence="7" id="KW-0413">Isomerase</keyword>
<evidence type="ECO:0000256" key="3">
    <source>
        <dbReference type="ARBA" id="ARBA00022801"/>
    </source>
</evidence>
<evidence type="ECO:0000313" key="15">
    <source>
        <dbReference type="EMBL" id="ACK79195.1"/>
    </source>
</evidence>
<keyword evidence="2 12" id="KW-0547">Nucleotide-binding</keyword>
<keyword evidence="16" id="KW-1185">Reference proteome</keyword>
<dbReference type="Pfam" id="PF13361">
    <property type="entry name" value="UvrD_C"/>
    <property type="match status" value="1"/>
</dbReference>
<dbReference type="GO" id="GO:0000725">
    <property type="term" value="P:recombinational repair"/>
    <property type="evidence" value="ECO:0007669"/>
    <property type="project" value="TreeGrafter"/>
</dbReference>
<dbReference type="InterPro" id="IPR027417">
    <property type="entry name" value="P-loop_NTPase"/>
</dbReference>
<proteinExistence type="inferred from homology"/>
<keyword evidence="3 12" id="KW-0378">Hydrolase</keyword>